<dbReference type="InterPro" id="IPR052517">
    <property type="entry name" value="GlcG_carb_metab_protein"/>
</dbReference>
<dbReference type="InterPro" id="IPR038084">
    <property type="entry name" value="PduO/GlcC-like_sf"/>
</dbReference>
<name>A0ABT0DQN0_9HYPH</name>
<reference evidence="1 2" key="1">
    <citation type="submission" date="2022-04" db="EMBL/GenBank/DDBJ databases">
        <authorList>
            <person name="Grouzdev D.S."/>
            <person name="Pantiukh K.S."/>
            <person name="Krutkina M.S."/>
        </authorList>
    </citation>
    <scope>NUCLEOTIDE SEQUENCE [LARGE SCALE GENOMIC DNA]</scope>
    <source>
        <strain evidence="1 2">Jip08</strain>
    </source>
</reference>
<organism evidence="1 2">
    <name type="scientific">Ancylobacter koreensis</name>
    <dbReference type="NCBI Taxonomy" id="266121"/>
    <lineage>
        <taxon>Bacteria</taxon>
        <taxon>Pseudomonadati</taxon>
        <taxon>Pseudomonadota</taxon>
        <taxon>Alphaproteobacteria</taxon>
        <taxon>Hyphomicrobiales</taxon>
        <taxon>Xanthobacteraceae</taxon>
        <taxon>Ancylobacter</taxon>
    </lineage>
</organism>
<protein>
    <submittedName>
        <fullName evidence="1">Heme-binding protein</fullName>
    </submittedName>
</protein>
<accession>A0ABT0DQN0</accession>
<reference evidence="2" key="2">
    <citation type="submission" date="2023-07" db="EMBL/GenBank/DDBJ databases">
        <title>Ancylobacter moscoviensis sp. nov., facultatively methylotrophic bacteria from activated sludge and the reclassification of Starkeya novella (Starkey 1934) Kelly et al. 2000 as Ancylobacter novellus comb. nov., Starkeya koreensis Im et al. 2006 as Ancylobacter koreensis comb.nov., Angulomicrobium tetraedrale Vasil'eva et al. 1986 as Ancylobacter tetraedralis comb. nov., Angulomicrobium amanitiforme Fritz et al. 2004 as Ancylobacter amanitiformis comb. nov. and Methylorhabdus multivorans Doronina et al. 1996 as Ancylobacter multivorans comb. nov. and emended description of the genus Ancylobacter.</title>
        <authorList>
            <person name="Doronina N."/>
            <person name="Chemodurova A."/>
            <person name="Grouzdev D."/>
            <person name="Koziaeva V."/>
            <person name="Shi W."/>
            <person name="Wu L."/>
            <person name="Kaparullina E."/>
        </authorList>
    </citation>
    <scope>NUCLEOTIDE SEQUENCE [LARGE SCALE GENOMIC DNA]</scope>
    <source>
        <strain evidence="2">Jip08</strain>
    </source>
</reference>
<dbReference type="PANTHER" id="PTHR34309">
    <property type="entry name" value="SLR1406 PROTEIN"/>
    <property type="match status" value="1"/>
</dbReference>
<dbReference type="Pfam" id="PF03928">
    <property type="entry name" value="HbpS-like"/>
    <property type="match status" value="1"/>
</dbReference>
<dbReference type="Gene3D" id="3.30.450.150">
    <property type="entry name" value="Haem-degrading domain"/>
    <property type="match status" value="1"/>
</dbReference>
<comment type="caution">
    <text evidence="1">The sequence shown here is derived from an EMBL/GenBank/DDBJ whole genome shotgun (WGS) entry which is preliminary data.</text>
</comment>
<evidence type="ECO:0000313" key="2">
    <source>
        <dbReference type="Proteomes" id="UP001202867"/>
    </source>
</evidence>
<sequence length="144" mass="14445">MSLTLNAAQTILSTALDTIRKGNFKPMAVVVLDARGAVKVSAAEDGTSLKRFEVAHGKAYGALSLGMGSRSIFKRAKEQAFFVASVTDVVGGALVPVPGGVLIRDADGEIVGAVGISGDTSENDEAAAIAGIEAAGLKADAGAD</sequence>
<dbReference type="EMBL" id="JALKCG010000008">
    <property type="protein sequence ID" value="MCK0209593.1"/>
    <property type="molecule type" value="Genomic_DNA"/>
</dbReference>
<evidence type="ECO:0000313" key="1">
    <source>
        <dbReference type="EMBL" id="MCK0209593.1"/>
    </source>
</evidence>
<dbReference type="RefSeq" id="WP_247202102.1">
    <property type="nucleotide sequence ID" value="NZ_JALKCG010000008.1"/>
</dbReference>
<keyword evidence="2" id="KW-1185">Reference proteome</keyword>
<proteinExistence type="predicted"/>
<dbReference type="SUPFAM" id="SSF143744">
    <property type="entry name" value="GlcG-like"/>
    <property type="match status" value="1"/>
</dbReference>
<dbReference type="Proteomes" id="UP001202867">
    <property type="component" value="Unassembled WGS sequence"/>
</dbReference>
<gene>
    <name evidence="1" type="ORF">MWN33_16295</name>
</gene>
<dbReference type="PANTHER" id="PTHR34309:SF10">
    <property type="entry name" value="SLR1406 PROTEIN"/>
    <property type="match status" value="1"/>
</dbReference>
<dbReference type="InterPro" id="IPR005624">
    <property type="entry name" value="PduO/GlcC-like"/>
</dbReference>